<feature type="compositionally biased region" description="Basic and acidic residues" evidence="4">
    <location>
        <begin position="708"/>
        <end position="722"/>
    </location>
</feature>
<dbReference type="AlphaFoldDB" id="A0A1S6YFY9"/>
<evidence type="ECO:0000313" key="5">
    <source>
        <dbReference type="EMBL" id="AQX44192.1"/>
    </source>
</evidence>
<dbReference type="Pfam" id="PF03715">
    <property type="entry name" value="Noc2"/>
    <property type="match status" value="1"/>
</dbReference>
<dbReference type="PANTHER" id="PTHR12687">
    <property type="entry name" value="NUCLEOLAR COMPLEX 2 AND RAD4-RELATED"/>
    <property type="match status" value="1"/>
</dbReference>
<dbReference type="GO" id="GO:0005730">
    <property type="term" value="C:nucleolus"/>
    <property type="evidence" value="ECO:0007669"/>
    <property type="project" value="TreeGrafter"/>
</dbReference>
<evidence type="ECO:0000256" key="2">
    <source>
        <dbReference type="ARBA" id="ARBA00005907"/>
    </source>
</evidence>
<name>A0A1S6YFY9_9ASPA</name>
<keyword evidence="3" id="KW-0539">Nucleus</keyword>
<dbReference type="GO" id="GO:0042273">
    <property type="term" value="P:ribosomal large subunit biogenesis"/>
    <property type="evidence" value="ECO:0007669"/>
    <property type="project" value="TreeGrafter"/>
</dbReference>
<proteinExistence type="evidence at transcript level"/>
<dbReference type="InterPro" id="IPR005343">
    <property type="entry name" value="Noc2"/>
</dbReference>
<evidence type="ECO:0000256" key="4">
    <source>
        <dbReference type="SAM" id="MobiDB-lite"/>
    </source>
</evidence>
<dbReference type="GO" id="GO:0030691">
    <property type="term" value="C:Noc2p-Noc3p complex"/>
    <property type="evidence" value="ECO:0007669"/>
    <property type="project" value="TreeGrafter"/>
</dbReference>
<feature type="region of interest" description="Disordered" evidence="4">
    <location>
        <begin position="678"/>
        <end position="761"/>
    </location>
</feature>
<accession>A0A1S6YFY9</accession>
<dbReference type="GO" id="GO:0005654">
    <property type="term" value="C:nucleoplasm"/>
    <property type="evidence" value="ECO:0007669"/>
    <property type="project" value="TreeGrafter"/>
</dbReference>
<feature type="region of interest" description="Disordered" evidence="4">
    <location>
        <begin position="1"/>
        <end position="23"/>
    </location>
</feature>
<protein>
    <submittedName>
        <fullName evidence="5">Nucleolar complex protein 2-like protein</fullName>
    </submittedName>
</protein>
<comment type="similarity">
    <text evidence="2">Belongs to the NOC2 family.</text>
</comment>
<dbReference type="PANTHER" id="PTHR12687:SF4">
    <property type="entry name" value="NUCLEOLAR COMPLEX PROTEIN 2 HOMOLOG"/>
    <property type="match status" value="1"/>
</dbReference>
<organism evidence="5">
    <name type="scientific">Apostasia odorata</name>
    <dbReference type="NCBI Taxonomy" id="280455"/>
    <lineage>
        <taxon>Eukaryota</taxon>
        <taxon>Viridiplantae</taxon>
        <taxon>Streptophyta</taxon>
        <taxon>Embryophyta</taxon>
        <taxon>Tracheophyta</taxon>
        <taxon>Spermatophyta</taxon>
        <taxon>Magnoliopsida</taxon>
        <taxon>Liliopsida</taxon>
        <taxon>Asparagales</taxon>
        <taxon>Orchidaceae</taxon>
        <taxon>Apostasioideae</taxon>
        <taxon>Apostasia</taxon>
    </lineage>
</organism>
<evidence type="ECO:0000256" key="1">
    <source>
        <dbReference type="ARBA" id="ARBA00004123"/>
    </source>
</evidence>
<feature type="compositionally biased region" description="Acidic residues" evidence="4">
    <location>
        <begin position="678"/>
        <end position="693"/>
    </location>
</feature>
<feature type="compositionally biased region" description="Basic residues" evidence="4">
    <location>
        <begin position="723"/>
        <end position="735"/>
    </location>
</feature>
<sequence length="761" mass="86256">MSDVEDSDKSNSTAGKNLSKSRRKAVEHVKQLLRLQAKDPEFYEYLKEHDKELLEFNDEDINDDNGADFENVKSKPTTQKLQEPSREKITTTKVDSWCTAIKTKMSVGSIRSVLRAYRAACHHGDDAEEGSGQKFTILSSSVFNKIMVFVLNEMDGILRELLEAPGIGGKKETIMDLMTTNVWKAHGSLMRLYLGNTLHILIEMTDEQMISFTLKRIKASAVFLAAFPSLLRKYIRVVLHTWATGRGALPVVSFLFLRDLCVRLGPDCLDSCLKGLYKAYVMNCKLPKHITKSKLQHINFLGNCVSELYGLDPITAYQHAFISIRELAIILHGALTERGPKAVKDNKKGKNYQESNKSSKKQVEKTYQKVYNWQFLFCLELWTKVISTYNSGADFGPLAYPLSQILSGVANLVPTARYFPLRLRCIKMLNHLAGATDAFIPLSTLLLDMLDMKELNRPPIGVGKGVDMLGVKQLDKATLKTRAFQEACIYSVVEELAVHLAQWSCSLAFFELSFIPLVRLRRFCKTTKADRFRREVKELVCQLEANCEYANSKRAGINFSPNDPEATSFVEAEEFKSSPLMQYVTILHQRAQQRASSMVESSIFVGAESSVFGSKFSVNNDEEIEGNEEEGATVFSSSWMPEKKPKVTKLQLKSSKMQDSKLKFDLAVDEDVVEDLVLSSDEDDLDEDDGDDDAYGHSNQMASNDSPDEFKDNEPNHNEVKQVKKRKRWQKRKRNNEKDKPNTNLKRKGRRHFNMAAKRNS</sequence>
<dbReference type="EMBL" id="KX156922">
    <property type="protein sequence ID" value="AQX44192.1"/>
    <property type="molecule type" value="mRNA"/>
</dbReference>
<reference evidence="5" key="1">
    <citation type="submission" date="2016-04" db="EMBL/GenBank/DDBJ databases">
        <title>The entire NDH complex genes in chloroplastic and nuclear genomes are deleted in Dendrobium and Phalaenopsis but existed in Apostasia.</title>
        <authorList>
            <person name="Lin C.-S."/>
            <person name="Chen J.J."/>
            <person name="Chiu C.-C."/>
            <person name="Hsiao H.C."/>
            <person name="Jin X.-H."/>
            <person name="Huang Y.-T."/>
            <person name="Kui L."/>
            <person name="Yang C.-J."/>
            <person name="Depamphilis C.W."/>
            <person name="Leebens-Mack J."/>
            <person name="Wong G.K.-S."/>
            <person name="Hu J.-M."/>
            <person name="Chang W.-J."/>
            <person name="Yang L.-H."/>
            <person name="Wang W."/>
            <person name="Shih M.-C."/>
        </authorList>
    </citation>
    <scope>NUCLEOTIDE SEQUENCE</scope>
</reference>
<dbReference type="GO" id="GO:0030690">
    <property type="term" value="C:Noc1p-Noc2p complex"/>
    <property type="evidence" value="ECO:0007669"/>
    <property type="project" value="TreeGrafter"/>
</dbReference>
<evidence type="ECO:0000256" key="3">
    <source>
        <dbReference type="ARBA" id="ARBA00023242"/>
    </source>
</evidence>
<comment type="subcellular location">
    <subcellularLocation>
        <location evidence="1">Nucleus</location>
    </subcellularLocation>
</comment>